<name>A0ABV9HU81_9FLAO</name>
<protein>
    <submittedName>
        <fullName evidence="1">Uncharacterized protein</fullName>
    </submittedName>
</protein>
<dbReference type="Proteomes" id="UP001596043">
    <property type="component" value="Unassembled WGS sequence"/>
</dbReference>
<organism evidence="1 2">
    <name type="scientific">Dokdonia ponticola</name>
    <dbReference type="NCBI Taxonomy" id="2041041"/>
    <lineage>
        <taxon>Bacteria</taxon>
        <taxon>Pseudomonadati</taxon>
        <taxon>Bacteroidota</taxon>
        <taxon>Flavobacteriia</taxon>
        <taxon>Flavobacteriales</taxon>
        <taxon>Flavobacteriaceae</taxon>
        <taxon>Dokdonia</taxon>
    </lineage>
</organism>
<gene>
    <name evidence="1" type="ORF">ACFO3O_01550</name>
</gene>
<keyword evidence="2" id="KW-1185">Reference proteome</keyword>
<accession>A0ABV9HU81</accession>
<sequence length="138" mass="16261">MEDKKPIPKKLAAQLQEHFDQLIPRNLFLVKQNTYTDRVYRVAGSTAIKNNITIAFKIEEDDSLGYVCEYFLDANGYTEHRRYFLATDEVELLENYEGQFGDAAYEDEDVSYEEQMRIIKHNKKVRDLLIKKGFVKKK</sequence>
<proteinExistence type="predicted"/>
<evidence type="ECO:0000313" key="2">
    <source>
        <dbReference type="Proteomes" id="UP001596043"/>
    </source>
</evidence>
<dbReference type="RefSeq" id="WP_379976771.1">
    <property type="nucleotide sequence ID" value="NZ_JBHSFV010000001.1"/>
</dbReference>
<evidence type="ECO:0000313" key="1">
    <source>
        <dbReference type="EMBL" id="MFC4632570.1"/>
    </source>
</evidence>
<comment type="caution">
    <text evidence="1">The sequence shown here is derived from an EMBL/GenBank/DDBJ whole genome shotgun (WGS) entry which is preliminary data.</text>
</comment>
<dbReference type="EMBL" id="JBHSFV010000001">
    <property type="protein sequence ID" value="MFC4632570.1"/>
    <property type="molecule type" value="Genomic_DNA"/>
</dbReference>
<reference evidence="2" key="1">
    <citation type="journal article" date="2019" name="Int. J. Syst. Evol. Microbiol.">
        <title>The Global Catalogue of Microorganisms (GCM) 10K type strain sequencing project: providing services to taxonomists for standard genome sequencing and annotation.</title>
        <authorList>
            <consortium name="The Broad Institute Genomics Platform"/>
            <consortium name="The Broad Institute Genome Sequencing Center for Infectious Disease"/>
            <person name="Wu L."/>
            <person name="Ma J."/>
        </authorList>
    </citation>
    <scope>NUCLEOTIDE SEQUENCE [LARGE SCALE GENOMIC DNA]</scope>
    <source>
        <strain evidence="2">YJ-61-S</strain>
    </source>
</reference>